<dbReference type="EMBL" id="JAVIZJ010000021">
    <property type="protein sequence ID" value="MDR6212251.1"/>
    <property type="molecule type" value="Genomic_DNA"/>
</dbReference>
<gene>
    <name evidence="1" type="ORF">QE364_003986</name>
</gene>
<keyword evidence="2" id="KW-1185">Reference proteome</keyword>
<evidence type="ECO:0000313" key="2">
    <source>
        <dbReference type="Proteomes" id="UP001261666"/>
    </source>
</evidence>
<dbReference type="Proteomes" id="UP001261666">
    <property type="component" value="Unassembled WGS sequence"/>
</dbReference>
<sequence length="141" mass="15108">MAAVGVVIAAVLSPGAADDAYGEDDVAFLTNVQRTSHLMVVVPQHLPHGYVLARNAGVTTMNGTSTVELRFAPRAEGLPFVSVCTSDATDIYEACARRPQRTDRVVRSADRHDTVLIRSTEPASALPVGWSAVRLVPIREL</sequence>
<protein>
    <submittedName>
        <fullName evidence="1">Uncharacterized protein</fullName>
    </submittedName>
</protein>
<comment type="caution">
    <text evidence="1">The sequence shown here is derived from an EMBL/GenBank/DDBJ whole genome shotgun (WGS) entry which is preliminary data.</text>
</comment>
<reference evidence="1" key="1">
    <citation type="submission" date="2023-08" db="EMBL/GenBank/DDBJ databases">
        <title>Functional and genomic diversity of the sorghum phyllosphere microbiome.</title>
        <authorList>
            <person name="Shade A."/>
        </authorList>
    </citation>
    <scope>NUCLEOTIDE SEQUENCE</scope>
    <source>
        <strain evidence="1">SORGH_AS_0885</strain>
    </source>
</reference>
<evidence type="ECO:0000313" key="1">
    <source>
        <dbReference type="EMBL" id="MDR6212251.1"/>
    </source>
</evidence>
<name>A0ACC6IND5_9ACTN</name>
<organism evidence="1 2">
    <name type="scientific">Nocardioides zeae</name>
    <dbReference type="NCBI Taxonomy" id="1457234"/>
    <lineage>
        <taxon>Bacteria</taxon>
        <taxon>Bacillati</taxon>
        <taxon>Actinomycetota</taxon>
        <taxon>Actinomycetes</taxon>
        <taxon>Propionibacteriales</taxon>
        <taxon>Nocardioidaceae</taxon>
        <taxon>Nocardioides</taxon>
    </lineage>
</organism>
<accession>A0ACC6IND5</accession>
<proteinExistence type="predicted"/>